<reference evidence="6 7" key="1">
    <citation type="submission" date="2020-12" db="EMBL/GenBank/DDBJ databases">
        <title>FDA dAtabase for Regulatory Grade micrObial Sequences (FDA-ARGOS): Supporting development and validation of Infectious Disease Dx tests.</title>
        <authorList>
            <person name="Sproer C."/>
            <person name="Gronow S."/>
            <person name="Severitt S."/>
            <person name="Schroder I."/>
            <person name="Tallon L."/>
            <person name="Sadzewicz L."/>
            <person name="Zhao X."/>
            <person name="Boylan J."/>
            <person name="Ott S."/>
            <person name="Bowen H."/>
            <person name="Vavikolanu K."/>
            <person name="Mehta A."/>
            <person name="Aluvathingal J."/>
            <person name="Nadendla S."/>
            <person name="Lowell S."/>
            <person name="Myers T."/>
            <person name="Yan Y."/>
            <person name="Sichtig H."/>
        </authorList>
    </citation>
    <scope>NUCLEOTIDE SEQUENCE [LARGE SCALE GENOMIC DNA]</scope>
    <source>
        <strain evidence="6 7">FDAARGOS_990</strain>
    </source>
</reference>
<dbReference type="InterPro" id="IPR005311">
    <property type="entry name" value="PBP_dimer"/>
</dbReference>
<dbReference type="SUPFAM" id="SSF56519">
    <property type="entry name" value="Penicillin binding protein dimerisation domain"/>
    <property type="match status" value="1"/>
</dbReference>
<dbReference type="GO" id="GO:0005886">
    <property type="term" value="C:plasma membrane"/>
    <property type="evidence" value="ECO:0007669"/>
    <property type="project" value="TreeGrafter"/>
</dbReference>
<keyword evidence="3" id="KW-0472">Membrane</keyword>
<dbReference type="Gene3D" id="3.40.710.10">
    <property type="entry name" value="DD-peptidase/beta-lactamase superfamily"/>
    <property type="match status" value="1"/>
</dbReference>
<gene>
    <name evidence="6" type="ORF">I6H47_02820</name>
</gene>
<dbReference type="InterPro" id="IPR012338">
    <property type="entry name" value="Beta-lactam/transpept-like"/>
</dbReference>
<dbReference type="Proteomes" id="UP000595374">
    <property type="component" value="Chromosome"/>
</dbReference>
<evidence type="ECO:0000259" key="5">
    <source>
        <dbReference type="Pfam" id="PF03717"/>
    </source>
</evidence>
<dbReference type="Pfam" id="PF00905">
    <property type="entry name" value="Transpeptidase"/>
    <property type="match status" value="1"/>
</dbReference>
<evidence type="ECO:0000313" key="7">
    <source>
        <dbReference type="Proteomes" id="UP000595374"/>
    </source>
</evidence>
<evidence type="ECO:0000256" key="1">
    <source>
        <dbReference type="ARBA" id="ARBA00004370"/>
    </source>
</evidence>
<dbReference type="InterPro" id="IPR036138">
    <property type="entry name" value="PBP_dimer_sf"/>
</dbReference>
<keyword evidence="6" id="KW-0131">Cell cycle</keyword>
<dbReference type="GO" id="GO:0051301">
    <property type="term" value="P:cell division"/>
    <property type="evidence" value="ECO:0007669"/>
    <property type="project" value="UniProtKB-KW"/>
</dbReference>
<comment type="subcellular location">
    <subcellularLocation>
        <location evidence="1">Membrane</location>
    </subcellularLocation>
</comment>
<evidence type="ECO:0000313" key="6">
    <source>
        <dbReference type="EMBL" id="QQB14925.1"/>
    </source>
</evidence>
<dbReference type="InterPro" id="IPR001460">
    <property type="entry name" value="PCN-bd_Tpept"/>
</dbReference>
<dbReference type="GO" id="GO:0008658">
    <property type="term" value="F:penicillin binding"/>
    <property type="evidence" value="ECO:0007669"/>
    <property type="project" value="InterPro"/>
</dbReference>
<organism evidence="6 7">
    <name type="scientific">Brevibacterium casei</name>
    <dbReference type="NCBI Taxonomy" id="33889"/>
    <lineage>
        <taxon>Bacteria</taxon>
        <taxon>Bacillati</taxon>
        <taxon>Actinomycetota</taxon>
        <taxon>Actinomycetes</taxon>
        <taxon>Micrococcales</taxon>
        <taxon>Brevibacteriaceae</taxon>
        <taxon>Brevibacterium</taxon>
    </lineage>
</organism>
<protein>
    <submittedName>
        <fullName evidence="6">Cell division protein FtsI</fullName>
    </submittedName>
</protein>
<evidence type="ECO:0000259" key="4">
    <source>
        <dbReference type="Pfam" id="PF00905"/>
    </source>
</evidence>
<dbReference type="Gene3D" id="3.90.1310.10">
    <property type="entry name" value="Penicillin-binding protein 2a (Domain 2)"/>
    <property type="match status" value="1"/>
</dbReference>
<evidence type="ECO:0000256" key="3">
    <source>
        <dbReference type="ARBA" id="ARBA00023136"/>
    </source>
</evidence>
<dbReference type="InterPro" id="IPR050515">
    <property type="entry name" value="Beta-lactam/transpept"/>
</dbReference>
<dbReference type="PANTHER" id="PTHR30627:SF24">
    <property type="entry name" value="PENICILLIN-BINDING PROTEIN 4B"/>
    <property type="match status" value="1"/>
</dbReference>
<evidence type="ECO:0000256" key="2">
    <source>
        <dbReference type="ARBA" id="ARBA00007171"/>
    </source>
</evidence>
<feature type="domain" description="Penicillin-binding protein dimerisation" evidence="5">
    <location>
        <begin position="148"/>
        <end position="309"/>
    </location>
</feature>
<dbReference type="AlphaFoldDB" id="A0A7T4A079"/>
<dbReference type="Pfam" id="PF03717">
    <property type="entry name" value="PBP_dimer"/>
    <property type="match status" value="1"/>
</dbReference>
<feature type="domain" description="Penicillin-binding protein transpeptidase" evidence="4">
    <location>
        <begin position="357"/>
        <end position="625"/>
    </location>
</feature>
<dbReference type="GO" id="GO:0071972">
    <property type="term" value="F:peptidoglycan L,D-transpeptidase activity"/>
    <property type="evidence" value="ECO:0007669"/>
    <property type="project" value="TreeGrafter"/>
</dbReference>
<dbReference type="PANTHER" id="PTHR30627">
    <property type="entry name" value="PEPTIDOGLYCAN D,D-TRANSPEPTIDASE"/>
    <property type="match status" value="1"/>
</dbReference>
<sequence length="632" mass="65144">MKTRSRRIIGAAVVLVLIGIGLLALRTLPVLPSSAAEEIAADLTSGSLESPVWSTADAQQSFDAIVADLAEAVPTRRVAVDSVDGGVSSATATLRWEWAVPTGSSDGPWSYTTEVPLRRSGATWTADFAESVVHPDLQAGQVLAVTRTPGTRGRILGQGDEVLVSDGEVVDVGLQPSRLDDETATLDQLKRSLDVDPDELADRVKAADPDAFVPVITLRRDDYELVKGAIFDLPGTVFRTRMQPLSRTKDFAAATLGSTTLAGPDEVAAEPEVLTPESYVGTSGIQLLYDRTLRPTPGLTVLTRPAPGQASDAGAGTTSAPVHEVAGTDGADVETTIDVAVQTAADEAAKTGTKPTAIVAMRPSDGSVLAVANADPKGAAWDRALTGQYPPGSVFKVVSASAMVGTGIAPDATLSCPKTTTVEGKRFKNAEDHVLGDVDFTESFAQSCNTAFVDSAPDVTPAALSETALALGMGEVDIGTDSYMASVPEVDDTVEHAAAMIGQGKVLATPLAVATMAASVAAGGTVQPLLVLPDRRDGDVPAPDLKALAEVKAMMRQTVTGGTASALADVPGGPVYGKTGTAEYGTDVPPRTHSWFAGFQGDVAVAVLVEDGGFGAEAAVPVADRFFTELNS</sequence>
<proteinExistence type="inferred from homology"/>
<dbReference type="SUPFAM" id="SSF56601">
    <property type="entry name" value="beta-lactamase/transpeptidase-like"/>
    <property type="match status" value="1"/>
</dbReference>
<accession>A0A7T4A079</accession>
<keyword evidence="6" id="KW-0132">Cell division</keyword>
<comment type="similarity">
    <text evidence="2">Belongs to the transpeptidase family.</text>
</comment>
<name>A0A7T4A079_9MICO</name>
<dbReference type="GO" id="GO:0071555">
    <property type="term" value="P:cell wall organization"/>
    <property type="evidence" value="ECO:0007669"/>
    <property type="project" value="TreeGrafter"/>
</dbReference>
<dbReference type="EMBL" id="CP065989">
    <property type="protein sequence ID" value="QQB14925.1"/>
    <property type="molecule type" value="Genomic_DNA"/>
</dbReference>
<dbReference type="RefSeq" id="WP_198499963.1">
    <property type="nucleotide sequence ID" value="NZ_CP065989.1"/>
</dbReference>